<gene>
    <name evidence="1" type="ORF">BpHYR1_024446</name>
</gene>
<evidence type="ECO:0000313" key="2">
    <source>
        <dbReference type="Proteomes" id="UP000276133"/>
    </source>
</evidence>
<evidence type="ECO:0000313" key="1">
    <source>
        <dbReference type="EMBL" id="RNA32897.1"/>
    </source>
</evidence>
<dbReference type="Proteomes" id="UP000276133">
    <property type="component" value="Unassembled WGS sequence"/>
</dbReference>
<organism evidence="1 2">
    <name type="scientific">Brachionus plicatilis</name>
    <name type="common">Marine rotifer</name>
    <name type="synonym">Brachionus muelleri</name>
    <dbReference type="NCBI Taxonomy" id="10195"/>
    <lineage>
        <taxon>Eukaryota</taxon>
        <taxon>Metazoa</taxon>
        <taxon>Spiralia</taxon>
        <taxon>Gnathifera</taxon>
        <taxon>Rotifera</taxon>
        <taxon>Eurotatoria</taxon>
        <taxon>Monogononta</taxon>
        <taxon>Pseudotrocha</taxon>
        <taxon>Ploima</taxon>
        <taxon>Brachionidae</taxon>
        <taxon>Brachionus</taxon>
    </lineage>
</organism>
<accession>A0A3M7SB53</accession>
<protein>
    <submittedName>
        <fullName evidence="1">Uncharacterized protein</fullName>
    </submittedName>
</protein>
<sequence length="78" mass="10002">MFFIKLYKLLYKIKYQEINNKKFSLIFTRHMYDYFFKYFKIYFIYLNTRKINIFFKLLIKKKLLEIEIPIYSNKFLIL</sequence>
<name>A0A3M7SB53_BRAPC</name>
<keyword evidence="2" id="KW-1185">Reference proteome</keyword>
<comment type="caution">
    <text evidence="1">The sequence shown here is derived from an EMBL/GenBank/DDBJ whole genome shotgun (WGS) entry which is preliminary data.</text>
</comment>
<dbReference type="AlphaFoldDB" id="A0A3M7SB53"/>
<reference evidence="1 2" key="1">
    <citation type="journal article" date="2018" name="Sci. Rep.">
        <title>Genomic signatures of local adaptation to the degree of environmental predictability in rotifers.</title>
        <authorList>
            <person name="Franch-Gras L."/>
            <person name="Hahn C."/>
            <person name="Garcia-Roger E.M."/>
            <person name="Carmona M.J."/>
            <person name="Serra M."/>
            <person name="Gomez A."/>
        </authorList>
    </citation>
    <scope>NUCLEOTIDE SEQUENCE [LARGE SCALE GENOMIC DNA]</scope>
    <source>
        <strain evidence="1">HYR1</strain>
    </source>
</reference>
<proteinExistence type="predicted"/>
<dbReference type="EMBL" id="REGN01001731">
    <property type="protein sequence ID" value="RNA32897.1"/>
    <property type="molecule type" value="Genomic_DNA"/>
</dbReference>